<feature type="compositionally biased region" description="Acidic residues" evidence="5">
    <location>
        <begin position="899"/>
        <end position="909"/>
    </location>
</feature>
<sequence>MTPNAKRPDYRLLGALEIRGPGAARTLGPSASAVLAALLVRAPQPVPAARLQAELWPGRTVKPAALRQRVKELRHVLGADEIRTTGGGYAMPDAAERTDTYLFQEFRARAAEAHADSDLETARELLRDALRLWTGDPALAGLHGYEFAARFARDWDERRAAAVLELLDVLTGLGRHNELAELLHREQDIIPERIAGWRAAHPAPRHAGEPVRVVGRGDIIGRLGGLATAAWADDGPGTRVIRVSGPAGVGITTVLGLVADRLAAEGAQVCQVDMRGEVDEQETVTHAQNALITALGVTPDAMPAELAEKDQVLGDLLMRLSRQDRFVVILDHVSSADQVAALTRRDAFWTVIVASRPDLPEVRPGLAVPVEVPPLDEKSAVEMLRIVLGRPAVDQDQAATLRLVELCERLPFFLALAIAAIVRTGETVRSCADTIDRRRRELRSQAGYGVFEYSRRDLPGPQQELLALTGRMQAVSVTVDRAAAMLGTTPVEAGTILAGLDRARLIVAGGGRYLFRPLVLAYAAHLPAERWPAAQRLLLEDMLTEVRRVAGPIGPGEPGAGPALRVSAWDWYRAEGPNLRGAVTGAVRAELDELCWRLVEVAGPVLYLTGAVDDWGHLVHAAGIAAERLGDPAARAHVLMTRAERERYLGEWAAAYHRYNEAVELSEGDDSTHAVALDGRADLAVGMYLMDDDPDWLARGHDDARESHRLFTAAGNVQGAASALSGLAEVLAVSGRNEEAVPVASETLRLYRSVPDPVNEAVALRILGSIQARLGRLAEAAALLGAAVEVDDREHTALEGARALARLGEVQLRQAHHDQARMSLSRALLVLRTGPDLRWRAVATMLSGRLSLATGDHTGAVRSLNEAGALFRRLGDHHAADQCESLLDDGSEGRGVQGAEEDDGPVEVR</sequence>
<feature type="region of interest" description="Disordered" evidence="5">
    <location>
        <begin position="886"/>
        <end position="909"/>
    </location>
</feature>
<comment type="caution">
    <text evidence="7">The sequence shown here is derived from an EMBL/GenBank/DDBJ whole genome shotgun (WGS) entry which is preliminary data.</text>
</comment>
<dbReference type="Gene3D" id="1.25.40.10">
    <property type="entry name" value="Tetratricopeptide repeat domain"/>
    <property type="match status" value="2"/>
</dbReference>
<dbReference type="PANTHER" id="PTHR35807:SF1">
    <property type="entry name" value="TRANSCRIPTIONAL REGULATOR REDD"/>
    <property type="match status" value="1"/>
</dbReference>
<evidence type="ECO:0000256" key="2">
    <source>
        <dbReference type="ARBA" id="ARBA00023015"/>
    </source>
</evidence>
<dbReference type="RefSeq" id="WP_212999134.1">
    <property type="nucleotide sequence ID" value="NZ_BAAATW010000014.1"/>
</dbReference>
<dbReference type="Gene3D" id="1.10.10.10">
    <property type="entry name" value="Winged helix-like DNA-binding domain superfamily/Winged helix DNA-binding domain"/>
    <property type="match status" value="1"/>
</dbReference>
<dbReference type="Pfam" id="PF13424">
    <property type="entry name" value="TPR_12"/>
    <property type="match status" value="1"/>
</dbReference>
<evidence type="ECO:0000256" key="5">
    <source>
        <dbReference type="SAM" id="MobiDB-lite"/>
    </source>
</evidence>
<evidence type="ECO:0000313" key="7">
    <source>
        <dbReference type="EMBL" id="GIM75256.1"/>
    </source>
</evidence>
<dbReference type="InterPro" id="IPR011990">
    <property type="entry name" value="TPR-like_helical_dom_sf"/>
</dbReference>
<accession>A0A919SN74</accession>
<dbReference type="Proteomes" id="UP000680865">
    <property type="component" value="Unassembled WGS sequence"/>
</dbReference>
<keyword evidence="4" id="KW-0804">Transcription</keyword>
<reference evidence="7" key="1">
    <citation type="submission" date="2021-03" db="EMBL/GenBank/DDBJ databases">
        <title>Whole genome shotgun sequence of Actinoplanes consettensis NBRC 14913.</title>
        <authorList>
            <person name="Komaki H."/>
            <person name="Tamura T."/>
        </authorList>
    </citation>
    <scope>NUCLEOTIDE SEQUENCE</scope>
    <source>
        <strain evidence="7">NBRC 14913</strain>
    </source>
</reference>
<dbReference type="SUPFAM" id="SSF46894">
    <property type="entry name" value="C-terminal effector domain of the bipartite response regulators"/>
    <property type="match status" value="1"/>
</dbReference>
<feature type="domain" description="OmpR/PhoB-type" evidence="6">
    <location>
        <begin position="22"/>
        <end position="91"/>
    </location>
</feature>
<dbReference type="GO" id="GO:0000160">
    <property type="term" value="P:phosphorelay signal transduction system"/>
    <property type="evidence" value="ECO:0007669"/>
    <property type="project" value="InterPro"/>
</dbReference>
<gene>
    <name evidence="7" type="ORF">Aco04nite_44470</name>
</gene>
<organism evidence="7 8">
    <name type="scientific">Winogradskya consettensis</name>
    <dbReference type="NCBI Taxonomy" id="113560"/>
    <lineage>
        <taxon>Bacteria</taxon>
        <taxon>Bacillati</taxon>
        <taxon>Actinomycetota</taxon>
        <taxon>Actinomycetes</taxon>
        <taxon>Micromonosporales</taxon>
        <taxon>Micromonosporaceae</taxon>
        <taxon>Winogradskya</taxon>
    </lineage>
</organism>
<dbReference type="SUPFAM" id="SSF52540">
    <property type="entry name" value="P-loop containing nucleoside triphosphate hydrolases"/>
    <property type="match status" value="1"/>
</dbReference>
<evidence type="ECO:0000256" key="4">
    <source>
        <dbReference type="ARBA" id="ARBA00023163"/>
    </source>
</evidence>
<dbReference type="SMART" id="SM00028">
    <property type="entry name" value="TPR"/>
    <property type="match status" value="4"/>
</dbReference>
<dbReference type="InterPro" id="IPR051677">
    <property type="entry name" value="AfsR-DnrI-RedD_regulator"/>
</dbReference>
<dbReference type="Gene3D" id="3.40.50.300">
    <property type="entry name" value="P-loop containing nucleotide triphosphate hydrolases"/>
    <property type="match status" value="1"/>
</dbReference>
<dbReference type="EMBL" id="BOQP01000022">
    <property type="protein sequence ID" value="GIM75256.1"/>
    <property type="molecule type" value="Genomic_DNA"/>
</dbReference>
<evidence type="ECO:0000259" key="6">
    <source>
        <dbReference type="SMART" id="SM00862"/>
    </source>
</evidence>
<dbReference type="GO" id="GO:0003677">
    <property type="term" value="F:DNA binding"/>
    <property type="evidence" value="ECO:0007669"/>
    <property type="project" value="UniProtKB-KW"/>
</dbReference>
<evidence type="ECO:0000256" key="3">
    <source>
        <dbReference type="ARBA" id="ARBA00023125"/>
    </source>
</evidence>
<dbReference type="InterPro" id="IPR036388">
    <property type="entry name" value="WH-like_DNA-bd_sf"/>
</dbReference>
<name>A0A919SN74_9ACTN</name>
<dbReference type="InterPro" id="IPR027417">
    <property type="entry name" value="P-loop_NTPase"/>
</dbReference>
<comment type="similarity">
    <text evidence="1">Belongs to the AfsR/DnrI/RedD regulatory family.</text>
</comment>
<proteinExistence type="inferred from homology"/>
<evidence type="ECO:0000313" key="8">
    <source>
        <dbReference type="Proteomes" id="UP000680865"/>
    </source>
</evidence>
<dbReference type="GO" id="GO:0006355">
    <property type="term" value="P:regulation of DNA-templated transcription"/>
    <property type="evidence" value="ECO:0007669"/>
    <property type="project" value="InterPro"/>
</dbReference>
<dbReference type="InterPro" id="IPR019734">
    <property type="entry name" value="TPR_rpt"/>
</dbReference>
<dbReference type="PANTHER" id="PTHR35807">
    <property type="entry name" value="TRANSCRIPTIONAL REGULATOR REDD-RELATED"/>
    <property type="match status" value="1"/>
</dbReference>
<keyword evidence="2" id="KW-0805">Transcription regulation</keyword>
<keyword evidence="8" id="KW-1185">Reference proteome</keyword>
<dbReference type="AlphaFoldDB" id="A0A919SN74"/>
<protein>
    <submittedName>
        <fullName evidence="7">SARP family transcriptional regulator</fullName>
    </submittedName>
</protein>
<dbReference type="InterPro" id="IPR005158">
    <property type="entry name" value="BTAD"/>
</dbReference>
<dbReference type="SMART" id="SM00862">
    <property type="entry name" value="Trans_reg_C"/>
    <property type="match status" value="1"/>
</dbReference>
<dbReference type="InterPro" id="IPR001867">
    <property type="entry name" value="OmpR/PhoB-type_DNA-bd"/>
</dbReference>
<evidence type="ECO:0000256" key="1">
    <source>
        <dbReference type="ARBA" id="ARBA00005820"/>
    </source>
</evidence>
<dbReference type="SUPFAM" id="SSF48452">
    <property type="entry name" value="TPR-like"/>
    <property type="match status" value="2"/>
</dbReference>
<dbReference type="InterPro" id="IPR016032">
    <property type="entry name" value="Sig_transdc_resp-reg_C-effctor"/>
</dbReference>
<dbReference type="Pfam" id="PF03704">
    <property type="entry name" value="BTAD"/>
    <property type="match status" value="1"/>
</dbReference>
<keyword evidence="3" id="KW-0238">DNA-binding</keyword>